<evidence type="ECO:0000313" key="4">
    <source>
        <dbReference type="Proteomes" id="UP001244341"/>
    </source>
</evidence>
<evidence type="ECO:0000313" key="3">
    <source>
        <dbReference type="EMBL" id="WIA11372.1"/>
    </source>
</evidence>
<name>A0ABY8TSR4_TETOB</name>
<feature type="region of interest" description="Disordered" evidence="1">
    <location>
        <begin position="426"/>
        <end position="498"/>
    </location>
</feature>
<feature type="compositionally biased region" description="Pro residues" evidence="1">
    <location>
        <begin position="244"/>
        <end position="265"/>
    </location>
</feature>
<gene>
    <name evidence="3" type="ORF">OEZ85_011493</name>
</gene>
<feature type="signal peptide" evidence="2">
    <location>
        <begin position="1"/>
        <end position="23"/>
    </location>
</feature>
<feature type="compositionally biased region" description="Pro residues" evidence="1">
    <location>
        <begin position="182"/>
        <end position="235"/>
    </location>
</feature>
<accession>A0ABY8TSR4</accession>
<feature type="chain" id="PRO_5045701787" description="PKD/Chitinase domain-containing protein" evidence="2">
    <location>
        <begin position="24"/>
        <end position="529"/>
    </location>
</feature>
<dbReference type="EMBL" id="CP126210">
    <property type="protein sequence ID" value="WIA11372.1"/>
    <property type="molecule type" value="Genomic_DNA"/>
</dbReference>
<feature type="region of interest" description="Disordered" evidence="1">
    <location>
        <begin position="177"/>
        <end position="407"/>
    </location>
</feature>
<feature type="compositionally biased region" description="Pro residues" evidence="1">
    <location>
        <begin position="440"/>
        <end position="473"/>
    </location>
</feature>
<organism evidence="3 4">
    <name type="scientific">Tetradesmus obliquus</name>
    <name type="common">Green alga</name>
    <name type="synonym">Acutodesmus obliquus</name>
    <dbReference type="NCBI Taxonomy" id="3088"/>
    <lineage>
        <taxon>Eukaryota</taxon>
        <taxon>Viridiplantae</taxon>
        <taxon>Chlorophyta</taxon>
        <taxon>core chlorophytes</taxon>
        <taxon>Chlorophyceae</taxon>
        <taxon>CS clade</taxon>
        <taxon>Sphaeropleales</taxon>
        <taxon>Scenedesmaceae</taxon>
        <taxon>Tetradesmus</taxon>
    </lineage>
</organism>
<dbReference type="Proteomes" id="UP001244341">
    <property type="component" value="Chromosome 3b"/>
</dbReference>
<proteinExistence type="predicted"/>
<protein>
    <recommendedName>
        <fullName evidence="5">PKD/Chitinase domain-containing protein</fullName>
    </recommendedName>
</protein>
<evidence type="ECO:0000256" key="1">
    <source>
        <dbReference type="SAM" id="MobiDB-lite"/>
    </source>
</evidence>
<feature type="compositionally biased region" description="Gly residues" evidence="1">
    <location>
        <begin position="291"/>
        <end position="307"/>
    </location>
</feature>
<feature type="compositionally biased region" description="Pro residues" evidence="1">
    <location>
        <begin position="276"/>
        <end position="288"/>
    </location>
</feature>
<keyword evidence="2" id="KW-0732">Signal</keyword>
<reference evidence="3 4" key="1">
    <citation type="submission" date="2023-05" db="EMBL/GenBank/DDBJ databases">
        <title>A 100% complete, gapless, phased diploid assembly of the Scenedesmus obliquus UTEX 3031 genome.</title>
        <authorList>
            <person name="Biondi T.C."/>
            <person name="Hanschen E.R."/>
            <person name="Kwon T."/>
            <person name="Eng W."/>
            <person name="Kruse C.P.S."/>
            <person name="Koehler S.I."/>
            <person name="Kunde Y."/>
            <person name="Gleasner C.D."/>
            <person name="You Mak K.T."/>
            <person name="Polle J."/>
            <person name="Hovde B.T."/>
            <person name="Starkenburg S.R."/>
        </authorList>
    </citation>
    <scope>NUCLEOTIDE SEQUENCE [LARGE SCALE GENOMIC DNA]</scope>
    <source>
        <strain evidence="3 4">DOE0152z</strain>
    </source>
</reference>
<sequence>MEARSRRLLALICFLLVSDSASALFTARPWTGLASKGSASKAEAAAAAAADWIGQMSQSTVVIASPARRQSFPSQSAEGGTVLLDSTGTKAELGGSIKSFTWTITGTGTDNKDFKRVVDGANATVLLPAGSYSVLLLVVASTDTASDSVQRFTVDPFSAPSPSPIPMPKAAEGVIAVDLTKPPGPPPSSPSPPTAVTPPGQQPPPVTPPPAGVTTPTPPPTSTTPPPDTTQPTTPPVSGGTPIPTTPVTPPTGTPTPVTPPPASPPTGDTSGGSTTPPPATTPTPAPPAGDTGGGASDGSGGTGESGGTPTPPPATPPPTPPPQPTPPPEPAPAPAPPPVTPPPTPVTPPPTPVTPPPVVPPPTPVTPPPTPVTPTPAPTPPPAQPPPAIPPPASYERQCFVQDYNMADPDEWDAMKQCCDEAKAQPGAVEPDCNSLPARPGPAAPAAAPTPPPPAATPPPAPAPATPAPTPDKAPDYQCSKGDYDMTDADSWDGFSQCCSDAKTDGYDIGRYFPDCNSIPPRPPPQSN</sequence>
<keyword evidence="4" id="KW-1185">Reference proteome</keyword>
<dbReference type="PRINTS" id="PR01217">
    <property type="entry name" value="PRICHEXTENSN"/>
</dbReference>
<feature type="compositionally biased region" description="Pro residues" evidence="1">
    <location>
        <begin position="310"/>
        <end position="394"/>
    </location>
</feature>
<evidence type="ECO:0000256" key="2">
    <source>
        <dbReference type="SAM" id="SignalP"/>
    </source>
</evidence>
<feature type="compositionally biased region" description="Low complexity" evidence="1">
    <location>
        <begin position="266"/>
        <end position="275"/>
    </location>
</feature>
<evidence type="ECO:0008006" key="5">
    <source>
        <dbReference type="Google" id="ProtNLM"/>
    </source>
</evidence>